<dbReference type="KEGG" id="caml:H6X83_06795"/>
<dbReference type="GO" id="GO:0005524">
    <property type="term" value="F:ATP binding"/>
    <property type="evidence" value="ECO:0007669"/>
    <property type="project" value="UniProtKB-KW"/>
</dbReference>
<evidence type="ECO:0000256" key="2">
    <source>
        <dbReference type="ARBA" id="ARBA00022840"/>
    </source>
</evidence>
<evidence type="ECO:0000259" key="3">
    <source>
        <dbReference type="PROSITE" id="PS50893"/>
    </source>
</evidence>
<dbReference type="Pfam" id="PF00005">
    <property type="entry name" value="ABC_tran"/>
    <property type="match status" value="1"/>
</dbReference>
<dbReference type="NCBIfam" id="TIGR03608">
    <property type="entry name" value="L_ocin_972_ABC"/>
    <property type="match status" value="1"/>
</dbReference>
<keyword evidence="2 4" id="KW-0067">ATP-binding</keyword>
<dbReference type="InterPro" id="IPR003439">
    <property type="entry name" value="ABC_transporter-like_ATP-bd"/>
</dbReference>
<sequence>MDNICQMEHITKRFGEKVVLDDFSLCVKAGEMLCIAGVSGSGKSTILNIIGMFEGADSGEISLFGQSQPKLNSKKGRALLQSKVFYLFQNYALVDDRDVSYNLDIPLMMAKKTKKEKEILKEQALEKVGLSVPLSQKIYQLSGGEQQRVSLARGFLRPFDLLLADEPTGSLDTDNRDVIFHLLEQFHTDGKTIIIVSHDPYIIEHCPRTVKLNTEKSAKNEQN</sequence>
<evidence type="ECO:0000313" key="4">
    <source>
        <dbReference type="EMBL" id="QNO19299.1"/>
    </source>
</evidence>
<keyword evidence="5" id="KW-1185">Reference proteome</keyword>
<evidence type="ECO:0000313" key="5">
    <source>
        <dbReference type="Proteomes" id="UP000516046"/>
    </source>
</evidence>
<dbReference type="SUPFAM" id="SSF52540">
    <property type="entry name" value="P-loop containing nucleoside triphosphate hydrolases"/>
    <property type="match status" value="1"/>
</dbReference>
<protein>
    <submittedName>
        <fullName evidence="4">ABC transporter ATP-binding protein</fullName>
    </submittedName>
</protein>
<proteinExistence type="predicted"/>
<name>A0A7G9WKT7_9FIRM</name>
<dbReference type="InterPro" id="IPR019895">
    <property type="entry name" value="L_ocin_972_ABC"/>
</dbReference>
<accession>A0A7G9WKT7</accession>
<dbReference type="InterPro" id="IPR003593">
    <property type="entry name" value="AAA+_ATPase"/>
</dbReference>
<dbReference type="SMART" id="SM00382">
    <property type="entry name" value="AAA"/>
    <property type="match status" value="1"/>
</dbReference>
<dbReference type="PROSITE" id="PS50893">
    <property type="entry name" value="ABC_TRANSPORTER_2"/>
    <property type="match status" value="1"/>
</dbReference>
<dbReference type="Proteomes" id="UP000516046">
    <property type="component" value="Chromosome"/>
</dbReference>
<gene>
    <name evidence="4" type="ORF">H6X83_06795</name>
</gene>
<dbReference type="InterPro" id="IPR027417">
    <property type="entry name" value="P-loop_NTPase"/>
</dbReference>
<keyword evidence="1" id="KW-0547">Nucleotide-binding</keyword>
<dbReference type="AlphaFoldDB" id="A0A7G9WKT7"/>
<dbReference type="PANTHER" id="PTHR42798">
    <property type="entry name" value="LIPOPROTEIN-RELEASING SYSTEM ATP-BINDING PROTEIN LOLD"/>
    <property type="match status" value="1"/>
</dbReference>
<dbReference type="InterPro" id="IPR017871">
    <property type="entry name" value="ABC_transporter-like_CS"/>
</dbReference>
<evidence type="ECO:0000256" key="1">
    <source>
        <dbReference type="ARBA" id="ARBA00022741"/>
    </source>
</evidence>
<reference evidence="4 5" key="1">
    <citation type="submission" date="2020-08" db="EMBL/GenBank/DDBJ databases">
        <authorList>
            <person name="Ren C."/>
            <person name="Gu Y."/>
            <person name="Xu Y."/>
        </authorList>
    </citation>
    <scope>NUCLEOTIDE SEQUENCE [LARGE SCALE GENOMIC DNA]</scope>
    <source>
        <strain evidence="4 5">LBM18003</strain>
    </source>
</reference>
<dbReference type="GO" id="GO:0016887">
    <property type="term" value="F:ATP hydrolysis activity"/>
    <property type="evidence" value="ECO:0007669"/>
    <property type="project" value="InterPro"/>
</dbReference>
<dbReference type="PANTHER" id="PTHR42798:SF2">
    <property type="entry name" value="ABC TRANSPORTER ATP-BINDING PROTEIN MG467-RELATED"/>
    <property type="match status" value="1"/>
</dbReference>
<dbReference type="PROSITE" id="PS00211">
    <property type="entry name" value="ABC_TRANSPORTER_1"/>
    <property type="match status" value="1"/>
</dbReference>
<organism evidence="4 5">
    <name type="scientific">Caproicibacterium amylolyticum</name>
    <dbReference type="NCBI Taxonomy" id="2766537"/>
    <lineage>
        <taxon>Bacteria</taxon>
        <taxon>Bacillati</taxon>
        <taxon>Bacillota</taxon>
        <taxon>Clostridia</taxon>
        <taxon>Eubacteriales</taxon>
        <taxon>Oscillospiraceae</taxon>
        <taxon>Caproicibacterium</taxon>
    </lineage>
</organism>
<dbReference type="Gene3D" id="3.40.50.300">
    <property type="entry name" value="P-loop containing nucleotide triphosphate hydrolases"/>
    <property type="match status" value="1"/>
</dbReference>
<dbReference type="EMBL" id="CP060696">
    <property type="protein sequence ID" value="QNO19299.1"/>
    <property type="molecule type" value="Genomic_DNA"/>
</dbReference>
<feature type="domain" description="ABC transporter" evidence="3">
    <location>
        <begin position="5"/>
        <end position="223"/>
    </location>
</feature>
<dbReference type="RefSeq" id="WP_212508365.1">
    <property type="nucleotide sequence ID" value="NZ_CP060696.1"/>
</dbReference>